<keyword evidence="1" id="KW-1185">Reference proteome</keyword>
<evidence type="ECO:0000313" key="1">
    <source>
        <dbReference type="Proteomes" id="UP000887565"/>
    </source>
</evidence>
<proteinExistence type="predicted"/>
<organism evidence="1 2">
    <name type="scientific">Romanomermis culicivorax</name>
    <name type="common">Nematode worm</name>
    <dbReference type="NCBI Taxonomy" id="13658"/>
    <lineage>
        <taxon>Eukaryota</taxon>
        <taxon>Metazoa</taxon>
        <taxon>Ecdysozoa</taxon>
        <taxon>Nematoda</taxon>
        <taxon>Enoplea</taxon>
        <taxon>Dorylaimia</taxon>
        <taxon>Mermithida</taxon>
        <taxon>Mermithoidea</taxon>
        <taxon>Mermithidae</taxon>
        <taxon>Romanomermis</taxon>
    </lineage>
</organism>
<sequence>MELMSKELMPNWTAKEDLRLCELCLEHCNILDSVLRNPETAKKNELQWKSIAKNAHEWLICHSNNTHIIPKLEVEFHMEICSREGRETENKNRFPSMTSKILGNE</sequence>
<reference evidence="2" key="1">
    <citation type="submission" date="2022-11" db="UniProtKB">
        <authorList>
            <consortium name="WormBaseParasite"/>
        </authorList>
    </citation>
    <scope>IDENTIFICATION</scope>
</reference>
<evidence type="ECO:0000313" key="2">
    <source>
        <dbReference type="WBParaSite" id="nRc.2.0.1.t44063-RA"/>
    </source>
</evidence>
<dbReference type="AlphaFoldDB" id="A0A915L2S8"/>
<dbReference type="WBParaSite" id="nRc.2.0.1.t44063-RA">
    <property type="protein sequence ID" value="nRc.2.0.1.t44063-RA"/>
    <property type="gene ID" value="nRc.2.0.1.g44063"/>
</dbReference>
<accession>A0A915L2S8</accession>
<name>A0A915L2S8_ROMCU</name>
<dbReference type="Proteomes" id="UP000887565">
    <property type="component" value="Unplaced"/>
</dbReference>
<protein>
    <submittedName>
        <fullName evidence="2">Uncharacterized protein</fullName>
    </submittedName>
</protein>